<dbReference type="PANTHER" id="PTHR48079:SF6">
    <property type="entry name" value="NAD(P)-BINDING DOMAIN-CONTAINING PROTEIN-RELATED"/>
    <property type="match status" value="1"/>
</dbReference>
<accession>A0A4Q1KI72</accession>
<reference evidence="3" key="1">
    <citation type="submission" date="2019-01" db="EMBL/GenBank/DDBJ databases">
        <title>Cytophagaceae bacterium strain CAR-16.</title>
        <authorList>
            <person name="Chen W.-M."/>
        </authorList>
    </citation>
    <scope>NUCLEOTIDE SEQUENCE [LARGE SCALE GENOMIC DNA]</scope>
    <source>
        <strain evidence="3">CHR27</strain>
    </source>
</reference>
<comment type="caution">
    <text evidence="2">The sequence shown here is derived from an EMBL/GenBank/DDBJ whole genome shotgun (WGS) entry which is preliminary data.</text>
</comment>
<dbReference type="EMBL" id="SBKP01000006">
    <property type="protein sequence ID" value="RXR29005.1"/>
    <property type="molecule type" value="Genomic_DNA"/>
</dbReference>
<dbReference type="InterPro" id="IPR051783">
    <property type="entry name" value="NAD(P)-dependent_oxidoreduct"/>
</dbReference>
<dbReference type="PANTHER" id="PTHR48079">
    <property type="entry name" value="PROTEIN YEEZ"/>
    <property type="match status" value="1"/>
</dbReference>
<feature type="domain" description="NAD(P)-binding" evidence="1">
    <location>
        <begin position="8"/>
        <end position="188"/>
    </location>
</feature>
<gene>
    <name evidence="2" type="ORF">EQG66_07965</name>
</gene>
<keyword evidence="3" id="KW-1185">Reference proteome</keyword>
<organism evidence="2 3">
    <name type="scientific">Sphingobium fluviale</name>
    <dbReference type="NCBI Taxonomy" id="2506423"/>
    <lineage>
        <taxon>Bacteria</taxon>
        <taxon>Pseudomonadati</taxon>
        <taxon>Pseudomonadota</taxon>
        <taxon>Alphaproteobacteria</taxon>
        <taxon>Sphingomonadales</taxon>
        <taxon>Sphingomonadaceae</taxon>
        <taxon>Sphingobium</taxon>
    </lineage>
</organism>
<dbReference type="InterPro" id="IPR016040">
    <property type="entry name" value="NAD(P)-bd_dom"/>
</dbReference>
<name>A0A4Q1KI72_9SPHN</name>
<dbReference type="Proteomes" id="UP000290958">
    <property type="component" value="Unassembled WGS sequence"/>
</dbReference>
<dbReference type="InterPro" id="IPR036291">
    <property type="entry name" value="NAD(P)-bd_dom_sf"/>
</dbReference>
<dbReference type="GO" id="GO:0004029">
    <property type="term" value="F:aldehyde dehydrogenase (NAD+) activity"/>
    <property type="evidence" value="ECO:0007669"/>
    <property type="project" value="TreeGrafter"/>
</dbReference>
<dbReference type="OrthoDB" id="9814124at2"/>
<dbReference type="RefSeq" id="WP_129404069.1">
    <property type="nucleotide sequence ID" value="NZ_SBKP01000006.1"/>
</dbReference>
<sequence>MRTVAVTGATGFVGTETLEQLLSAGFSVRALARRPQAERAGVAWIMGGLDDAAALDALVTGADVVLHIAGVVNAPDRAGFEAGNGTGTANVIAAMERAEPKRLIHVSSFAARQPELSDYCWSKALAEKKVLGSGLDWTMVRPPAVYGPRDTEFIEVMKVARYGIMPVPPKGRASLIHVADLAAVLVSLCGETGDDFANETWEVDDGAPGGLSHIELAATFGRALKRRVIPLPLPQPLLMLFAHIDRMLRGPAAKLTKDRVRYMCHPDWVIDPAKRPPSQFWQPRIGADEGLAQVAATLKQ</sequence>
<evidence type="ECO:0000313" key="3">
    <source>
        <dbReference type="Proteomes" id="UP000290958"/>
    </source>
</evidence>
<dbReference type="Pfam" id="PF13460">
    <property type="entry name" value="NAD_binding_10"/>
    <property type="match status" value="1"/>
</dbReference>
<dbReference type="Gene3D" id="3.40.50.720">
    <property type="entry name" value="NAD(P)-binding Rossmann-like Domain"/>
    <property type="match status" value="1"/>
</dbReference>
<dbReference type="AlphaFoldDB" id="A0A4Q1KI72"/>
<proteinExistence type="predicted"/>
<evidence type="ECO:0000259" key="1">
    <source>
        <dbReference type="Pfam" id="PF13460"/>
    </source>
</evidence>
<dbReference type="GO" id="GO:0005737">
    <property type="term" value="C:cytoplasm"/>
    <property type="evidence" value="ECO:0007669"/>
    <property type="project" value="TreeGrafter"/>
</dbReference>
<protein>
    <submittedName>
        <fullName evidence="2">NAD-dependent epimerase/dehydratase family protein</fullName>
    </submittedName>
</protein>
<dbReference type="SUPFAM" id="SSF51735">
    <property type="entry name" value="NAD(P)-binding Rossmann-fold domains"/>
    <property type="match status" value="1"/>
</dbReference>
<evidence type="ECO:0000313" key="2">
    <source>
        <dbReference type="EMBL" id="RXR29005.1"/>
    </source>
</evidence>